<proteinExistence type="predicted"/>
<dbReference type="Pfam" id="PF07676">
    <property type="entry name" value="PD40"/>
    <property type="match status" value="2"/>
</dbReference>
<dbReference type="EMBL" id="JAPFQP010000001">
    <property type="protein sequence ID" value="MCX2719186.1"/>
    <property type="molecule type" value="Genomic_DNA"/>
</dbReference>
<evidence type="ECO:0000313" key="1">
    <source>
        <dbReference type="EMBL" id="MCX2719186.1"/>
    </source>
</evidence>
<accession>A0AAE3MK94</accession>
<name>A0AAE3MK94_9FLAO</name>
<dbReference type="InterPro" id="IPR011042">
    <property type="entry name" value="6-blade_b-propeller_TolB-like"/>
</dbReference>
<reference evidence="1" key="1">
    <citation type="submission" date="2022-11" db="EMBL/GenBank/DDBJ databases">
        <title>The characterization of three novel Bacteroidetes species and genomic analysis of their roles in tidal elemental geochemical cycles.</title>
        <authorList>
            <person name="Ma K.-J."/>
        </authorList>
    </citation>
    <scope>NUCLEOTIDE SEQUENCE</scope>
    <source>
        <strain evidence="1">M415</strain>
    </source>
</reference>
<dbReference type="AlphaFoldDB" id="A0AAE3MK94"/>
<comment type="caution">
    <text evidence="1">The sequence shown here is derived from an EMBL/GenBank/DDBJ whole genome shotgun (WGS) entry which is preliminary data.</text>
</comment>
<sequence length="326" mass="37417">MKHIIPYFLVLLCSIVSCQLNRNTKNADYDVDIQSTAESLTLFGENLISTSLYERDLAINPQGNEIIFTLGDYKQSRRVLVILREINGIWRKPEVMNISGRYHDIEPFFANNGNRLFFASNRPINQDSTRNDYNIWYSDKIENIWTEPLALDTVVNTRGNEFFPSLSEKGNLFFTATRQNGIGREDIFVSEFKGGKFQSPIPLPKEINSTLFEFNAYISPKEDFIVFSSFGREDGFGGGDLYFSSKDETGNWSPSKNMGKLINSNKLDYSPFIDWKNHNFYFSSERIIENNTELKSIDGIKHIANDVMNGFGNIYKIGLDKIENMN</sequence>
<evidence type="ECO:0000313" key="2">
    <source>
        <dbReference type="Proteomes" id="UP001207116"/>
    </source>
</evidence>
<dbReference type="InterPro" id="IPR011659">
    <property type="entry name" value="WD40"/>
</dbReference>
<protein>
    <submittedName>
        <fullName evidence="1">Exo-alpha-sialidase</fullName>
    </submittedName>
</protein>
<dbReference type="PROSITE" id="PS51257">
    <property type="entry name" value="PROKAR_LIPOPROTEIN"/>
    <property type="match status" value="1"/>
</dbReference>
<dbReference type="Proteomes" id="UP001207116">
    <property type="component" value="Unassembled WGS sequence"/>
</dbReference>
<gene>
    <name evidence="1" type="ORF">OO016_06200</name>
</gene>
<organism evidence="1 2">
    <name type="scientific">Lentiprolixibacter aurantiacus</name>
    <dbReference type="NCBI Taxonomy" id="2993939"/>
    <lineage>
        <taxon>Bacteria</taxon>
        <taxon>Pseudomonadati</taxon>
        <taxon>Bacteroidota</taxon>
        <taxon>Flavobacteriia</taxon>
        <taxon>Flavobacteriales</taxon>
        <taxon>Flavobacteriaceae</taxon>
        <taxon>Lentiprolixibacter</taxon>
    </lineage>
</organism>
<dbReference type="Gene3D" id="2.120.10.30">
    <property type="entry name" value="TolB, C-terminal domain"/>
    <property type="match status" value="1"/>
</dbReference>
<dbReference type="RefSeq" id="WP_266011672.1">
    <property type="nucleotide sequence ID" value="NZ_JAPFQP010000001.1"/>
</dbReference>
<keyword evidence="2" id="KW-1185">Reference proteome</keyword>
<dbReference type="SUPFAM" id="SSF82171">
    <property type="entry name" value="DPP6 N-terminal domain-like"/>
    <property type="match status" value="1"/>
</dbReference>